<sequence>MPLSPVEAIQDGTINSLNYGIETGGDKPNPNNLDGNNDETTSEFETSDKDDDTDYVPNSNSETSSDESRGKCTVDIEDLHDKHLYELPSSRTTPKTTSLTIQTKKNSTRTPEISPVQAITTVLPVEKNDNNLLYGKRNRQKDLFFL</sequence>
<organism evidence="2 3">
    <name type="scientific">Aquatica leii</name>
    <dbReference type="NCBI Taxonomy" id="1421715"/>
    <lineage>
        <taxon>Eukaryota</taxon>
        <taxon>Metazoa</taxon>
        <taxon>Ecdysozoa</taxon>
        <taxon>Arthropoda</taxon>
        <taxon>Hexapoda</taxon>
        <taxon>Insecta</taxon>
        <taxon>Pterygota</taxon>
        <taxon>Neoptera</taxon>
        <taxon>Endopterygota</taxon>
        <taxon>Coleoptera</taxon>
        <taxon>Polyphaga</taxon>
        <taxon>Elateriformia</taxon>
        <taxon>Elateroidea</taxon>
        <taxon>Lampyridae</taxon>
        <taxon>Luciolinae</taxon>
        <taxon>Aquatica</taxon>
    </lineage>
</organism>
<gene>
    <name evidence="2" type="ORF">RN001_005646</name>
</gene>
<reference evidence="3" key="1">
    <citation type="submission" date="2023-01" db="EMBL/GenBank/DDBJ databases">
        <title>Key to firefly adult light organ development and bioluminescence: homeobox transcription factors regulate luciferase expression and transportation to peroxisome.</title>
        <authorList>
            <person name="Fu X."/>
        </authorList>
    </citation>
    <scope>NUCLEOTIDE SEQUENCE [LARGE SCALE GENOMIC DNA]</scope>
</reference>
<proteinExistence type="predicted"/>
<keyword evidence="3" id="KW-1185">Reference proteome</keyword>
<comment type="caution">
    <text evidence="2">The sequence shown here is derived from an EMBL/GenBank/DDBJ whole genome shotgun (WGS) entry which is preliminary data.</text>
</comment>
<dbReference type="AlphaFoldDB" id="A0AAN7PC59"/>
<protein>
    <submittedName>
        <fullName evidence="2">Uncharacterized protein</fullName>
    </submittedName>
</protein>
<evidence type="ECO:0000313" key="3">
    <source>
        <dbReference type="Proteomes" id="UP001353858"/>
    </source>
</evidence>
<evidence type="ECO:0000313" key="2">
    <source>
        <dbReference type="EMBL" id="KAK4882327.1"/>
    </source>
</evidence>
<name>A0AAN7PC59_9COLE</name>
<feature type="region of interest" description="Disordered" evidence="1">
    <location>
        <begin position="83"/>
        <end position="112"/>
    </location>
</feature>
<feature type="region of interest" description="Disordered" evidence="1">
    <location>
        <begin position="1"/>
        <end position="71"/>
    </location>
</feature>
<accession>A0AAN7PC59</accession>
<feature type="compositionally biased region" description="Polar residues" evidence="1">
    <location>
        <begin position="89"/>
        <end position="111"/>
    </location>
</feature>
<dbReference type="Proteomes" id="UP001353858">
    <property type="component" value="Unassembled WGS sequence"/>
</dbReference>
<dbReference type="EMBL" id="JARPUR010000002">
    <property type="protein sequence ID" value="KAK4882327.1"/>
    <property type="molecule type" value="Genomic_DNA"/>
</dbReference>
<evidence type="ECO:0000256" key="1">
    <source>
        <dbReference type="SAM" id="MobiDB-lite"/>
    </source>
</evidence>